<proteinExistence type="inferred from homology"/>
<evidence type="ECO:0000256" key="4">
    <source>
        <dbReference type="ARBA" id="ARBA00022698"/>
    </source>
</evidence>
<dbReference type="GeneID" id="19203706"/>
<keyword evidence="4" id="KW-0888">Threonine protease</keyword>
<feature type="active site" description="Nucleophile" evidence="8">
    <location>
        <position position="89"/>
    </location>
</feature>
<dbReference type="PANTHER" id="PTHR32194">
    <property type="entry name" value="METALLOPROTEASE TLDD"/>
    <property type="match status" value="1"/>
</dbReference>
<comment type="catalytic activity">
    <reaction evidence="1">
        <text>Cleavage of peptide bonds with very broad specificity.</text>
        <dbReference type="EC" id="3.4.25.1"/>
    </reaction>
</comment>
<dbReference type="PRINTS" id="PR00141">
    <property type="entry name" value="PROTEASOME"/>
</dbReference>
<dbReference type="Gene3D" id="3.60.20.10">
    <property type="entry name" value="Glutamine Phosphoribosylpyrophosphate, subunit 1, domain 1"/>
    <property type="match status" value="1"/>
</dbReference>
<dbReference type="InterPro" id="IPR001353">
    <property type="entry name" value="Proteasome_sua/b"/>
</dbReference>
<evidence type="ECO:0000256" key="8">
    <source>
        <dbReference type="PIRSR" id="PIRSR600243-1"/>
    </source>
</evidence>
<comment type="subcellular location">
    <subcellularLocation>
        <location evidence="9">Cytoplasm</location>
    </subcellularLocation>
    <subcellularLocation>
        <location evidence="9">Nucleus</location>
    </subcellularLocation>
</comment>
<dbReference type="Proteomes" id="UP000053558">
    <property type="component" value="Unassembled WGS sequence"/>
</dbReference>
<evidence type="ECO:0000256" key="6">
    <source>
        <dbReference type="ARBA" id="ARBA00022942"/>
    </source>
</evidence>
<dbReference type="CDD" id="cd03761">
    <property type="entry name" value="proteasome_beta_type_5"/>
    <property type="match status" value="1"/>
</dbReference>
<keyword evidence="11" id="KW-1185">Reference proteome</keyword>
<dbReference type="GO" id="GO:0005737">
    <property type="term" value="C:cytoplasm"/>
    <property type="evidence" value="ECO:0007669"/>
    <property type="project" value="UniProtKB-SubCell"/>
</dbReference>
<dbReference type="PROSITE" id="PS00854">
    <property type="entry name" value="PROTEASOME_BETA_1"/>
    <property type="match status" value="1"/>
</dbReference>
<dbReference type="RefSeq" id="XP_007772248.1">
    <property type="nucleotide sequence ID" value="XM_007774058.1"/>
</dbReference>
<reference evidence="11" key="1">
    <citation type="journal article" date="2012" name="Science">
        <title>The Paleozoic origin of enzymatic lignin decomposition reconstructed from 31 fungal genomes.</title>
        <authorList>
            <person name="Floudas D."/>
            <person name="Binder M."/>
            <person name="Riley R."/>
            <person name="Barry K."/>
            <person name="Blanchette R.A."/>
            <person name="Henrissat B."/>
            <person name="Martinez A.T."/>
            <person name="Otillar R."/>
            <person name="Spatafora J.W."/>
            <person name="Yadav J.S."/>
            <person name="Aerts A."/>
            <person name="Benoit I."/>
            <person name="Boyd A."/>
            <person name="Carlson A."/>
            <person name="Copeland A."/>
            <person name="Coutinho P.M."/>
            <person name="de Vries R.P."/>
            <person name="Ferreira P."/>
            <person name="Findley K."/>
            <person name="Foster B."/>
            <person name="Gaskell J."/>
            <person name="Glotzer D."/>
            <person name="Gorecki P."/>
            <person name="Heitman J."/>
            <person name="Hesse C."/>
            <person name="Hori C."/>
            <person name="Igarashi K."/>
            <person name="Jurgens J.A."/>
            <person name="Kallen N."/>
            <person name="Kersten P."/>
            <person name="Kohler A."/>
            <person name="Kuees U."/>
            <person name="Kumar T.K.A."/>
            <person name="Kuo A."/>
            <person name="LaButti K."/>
            <person name="Larrondo L.F."/>
            <person name="Lindquist E."/>
            <person name="Ling A."/>
            <person name="Lombard V."/>
            <person name="Lucas S."/>
            <person name="Lundell T."/>
            <person name="Martin R."/>
            <person name="McLaughlin D.J."/>
            <person name="Morgenstern I."/>
            <person name="Morin E."/>
            <person name="Murat C."/>
            <person name="Nagy L.G."/>
            <person name="Nolan M."/>
            <person name="Ohm R.A."/>
            <person name="Patyshakuliyeva A."/>
            <person name="Rokas A."/>
            <person name="Ruiz-Duenas F.J."/>
            <person name="Sabat G."/>
            <person name="Salamov A."/>
            <person name="Samejima M."/>
            <person name="Schmutz J."/>
            <person name="Slot J.C."/>
            <person name="St John F."/>
            <person name="Stenlid J."/>
            <person name="Sun H."/>
            <person name="Sun S."/>
            <person name="Syed K."/>
            <person name="Tsang A."/>
            <person name="Wiebenga A."/>
            <person name="Young D."/>
            <person name="Pisabarro A."/>
            <person name="Eastwood D.C."/>
            <person name="Martin F."/>
            <person name="Cullen D."/>
            <person name="Grigoriev I.V."/>
            <person name="Hibbett D.S."/>
        </authorList>
    </citation>
    <scope>NUCLEOTIDE SEQUENCE [LARGE SCALE GENOMIC DNA]</scope>
    <source>
        <strain evidence="11">RWD-64-598 SS2</strain>
    </source>
</reference>
<dbReference type="SUPFAM" id="SSF56235">
    <property type="entry name" value="N-terminal nucleophile aminohydrolases (Ntn hydrolases)"/>
    <property type="match status" value="1"/>
</dbReference>
<keyword evidence="7" id="KW-0865">Zymogen</keyword>
<dbReference type="GO" id="GO:0005634">
    <property type="term" value="C:nucleus"/>
    <property type="evidence" value="ECO:0007669"/>
    <property type="project" value="UniProtKB-SubCell"/>
</dbReference>
<evidence type="ECO:0000313" key="10">
    <source>
        <dbReference type="EMBL" id="EIW77959.1"/>
    </source>
</evidence>
<accession>A0A5M3MFB9</accession>
<dbReference type="InterPro" id="IPR023333">
    <property type="entry name" value="Proteasome_suB-type"/>
</dbReference>
<evidence type="ECO:0000256" key="1">
    <source>
        <dbReference type="ARBA" id="ARBA00001198"/>
    </source>
</evidence>
<keyword evidence="5" id="KW-0378">Hydrolase</keyword>
<keyword evidence="2 9" id="KW-0963">Cytoplasm</keyword>
<dbReference type="OrthoDB" id="37597at2759"/>
<protein>
    <recommendedName>
        <fullName evidence="9">Proteasome subunit beta</fullName>
    </recommendedName>
</protein>
<dbReference type="InterPro" id="IPR029055">
    <property type="entry name" value="Ntn_hydrolases_N"/>
</dbReference>
<dbReference type="Pfam" id="PF00227">
    <property type="entry name" value="Proteasome"/>
    <property type="match status" value="1"/>
</dbReference>
<keyword evidence="9" id="KW-0539">Nucleus</keyword>
<evidence type="ECO:0000256" key="2">
    <source>
        <dbReference type="ARBA" id="ARBA00022490"/>
    </source>
</evidence>
<keyword evidence="6 9" id="KW-0647">Proteasome</keyword>
<dbReference type="InterPro" id="IPR000243">
    <property type="entry name" value="Pept_T1A_subB"/>
</dbReference>
<comment type="subunit">
    <text evidence="9">Component of the proteasome complex.</text>
</comment>
<dbReference type="InterPro" id="IPR016050">
    <property type="entry name" value="Proteasome_bsu_CS"/>
</dbReference>
<dbReference type="GO" id="GO:0051603">
    <property type="term" value="P:proteolysis involved in protein catabolic process"/>
    <property type="evidence" value="ECO:0007669"/>
    <property type="project" value="InterPro"/>
</dbReference>
<evidence type="ECO:0000256" key="7">
    <source>
        <dbReference type="ARBA" id="ARBA00023145"/>
    </source>
</evidence>
<evidence type="ECO:0000256" key="5">
    <source>
        <dbReference type="ARBA" id="ARBA00022801"/>
    </source>
</evidence>
<dbReference type="KEGG" id="cput:CONPUDRAFT_157133"/>
<evidence type="ECO:0000256" key="3">
    <source>
        <dbReference type="ARBA" id="ARBA00022670"/>
    </source>
</evidence>
<comment type="similarity">
    <text evidence="9">Belongs to the peptidase T1B family.</text>
</comment>
<dbReference type="PANTHER" id="PTHR32194:SF3">
    <property type="entry name" value="PROTEASOME SUBUNIT BETA"/>
    <property type="match status" value="1"/>
</dbReference>
<evidence type="ECO:0000313" key="11">
    <source>
        <dbReference type="Proteomes" id="UP000053558"/>
    </source>
</evidence>
<dbReference type="GO" id="GO:0019774">
    <property type="term" value="C:proteasome core complex, beta-subunit complex"/>
    <property type="evidence" value="ECO:0007669"/>
    <property type="project" value="UniProtKB-ARBA"/>
</dbReference>
<name>A0A5M3MFB9_CONPW</name>
<gene>
    <name evidence="10" type="ORF">CONPUDRAFT_157133</name>
</gene>
<dbReference type="GO" id="GO:0004298">
    <property type="term" value="F:threonine-type endopeptidase activity"/>
    <property type="evidence" value="ECO:0007669"/>
    <property type="project" value="UniProtKB-KW"/>
</dbReference>
<evidence type="ECO:0000256" key="9">
    <source>
        <dbReference type="RuleBase" id="RU004203"/>
    </source>
</evidence>
<keyword evidence="3" id="KW-0645">Protease</keyword>
<comment type="caution">
    <text evidence="10">The sequence shown here is derived from an EMBL/GenBank/DDBJ whole genome shotgun (WGS) entry which is preliminary data.</text>
</comment>
<dbReference type="PROSITE" id="PS51476">
    <property type="entry name" value="PROTEASOME_BETA_2"/>
    <property type="match status" value="1"/>
</dbReference>
<dbReference type="EMBL" id="JH711583">
    <property type="protein sequence ID" value="EIW77959.1"/>
    <property type="molecule type" value="Genomic_DNA"/>
</dbReference>
<dbReference type="AlphaFoldDB" id="A0A5M3MFB9"/>
<organism evidence="10 11">
    <name type="scientific">Coniophora puteana (strain RWD-64-598)</name>
    <name type="common">Brown rot fungus</name>
    <dbReference type="NCBI Taxonomy" id="741705"/>
    <lineage>
        <taxon>Eukaryota</taxon>
        <taxon>Fungi</taxon>
        <taxon>Dikarya</taxon>
        <taxon>Basidiomycota</taxon>
        <taxon>Agaricomycotina</taxon>
        <taxon>Agaricomycetes</taxon>
        <taxon>Agaricomycetidae</taxon>
        <taxon>Boletales</taxon>
        <taxon>Coniophorineae</taxon>
        <taxon>Coniophoraceae</taxon>
        <taxon>Coniophora</taxon>
    </lineage>
</organism>
<sequence length="306" mass="32812">MNAFVDRFANSSSVPGVQMRSRDAVPADSDDLDNGLVLSAWGSEAGFGNIAQGAPTFSMPLVIDPAAFLRLHTDDHADPSCRIKLAHGTTTIAFKYQGGVIVAADARATMGSYIGSGTVKKIIEINPYLLGTMAGGGGDCSYWETYLGMHCRLHELRNHERISVAAASKYLSNLLYSYKGTGLSVNTPLIFASQGPAVYYVDADGTRMKGDLFSVGSGSTFAYGVLDQGYRSDLSDAEAYELARRSIHAAGHRDAFSGNQCNVYHVKQDGWTFIGNYDLSELHYEGVGNSGGYGYEMRTAGQSSSE</sequence>
<comment type="function">
    <text evidence="9">Component of the proteasome, a multicatalytic proteinase complex which is characterized by its ability to cleave peptides with Arg, Phe, Tyr, Leu, and Glu adjacent to the leaving group at neutral or slightly basic pH. The proteasome has an ATP-dependent proteolytic activity.</text>
</comment>